<dbReference type="InterPro" id="IPR036942">
    <property type="entry name" value="Beta-barrel_TonB_sf"/>
</dbReference>
<protein>
    <submittedName>
        <fullName evidence="10">TonB-linked SusC/RagA family outer membrane protein</fullName>
    </submittedName>
</protein>
<evidence type="ECO:0000256" key="2">
    <source>
        <dbReference type="ARBA" id="ARBA00022448"/>
    </source>
</evidence>
<dbReference type="InterPro" id="IPR023996">
    <property type="entry name" value="TonB-dep_OMP_SusC/RagA"/>
</dbReference>
<dbReference type="InterPro" id="IPR012910">
    <property type="entry name" value="Plug_dom"/>
</dbReference>
<evidence type="ECO:0000259" key="9">
    <source>
        <dbReference type="Pfam" id="PF07715"/>
    </source>
</evidence>
<evidence type="ECO:0000256" key="6">
    <source>
        <dbReference type="ARBA" id="ARBA00023237"/>
    </source>
</evidence>
<evidence type="ECO:0000256" key="4">
    <source>
        <dbReference type="ARBA" id="ARBA00022692"/>
    </source>
</evidence>
<dbReference type="InterPro" id="IPR037066">
    <property type="entry name" value="Plug_dom_sf"/>
</dbReference>
<dbReference type="PROSITE" id="PS52016">
    <property type="entry name" value="TONB_DEPENDENT_REC_3"/>
    <property type="match status" value="1"/>
</dbReference>
<dbReference type="SUPFAM" id="SSF56935">
    <property type="entry name" value="Porins"/>
    <property type="match status" value="1"/>
</dbReference>
<dbReference type="GeneID" id="86891669"/>
<comment type="caution">
    <text evidence="10">The sequence shown here is derived from an EMBL/GenBank/DDBJ whole genome shotgun (WGS) entry which is preliminary data.</text>
</comment>
<evidence type="ECO:0000256" key="3">
    <source>
        <dbReference type="ARBA" id="ARBA00022452"/>
    </source>
</evidence>
<evidence type="ECO:0000256" key="1">
    <source>
        <dbReference type="ARBA" id="ARBA00004571"/>
    </source>
</evidence>
<dbReference type="SUPFAM" id="SSF49464">
    <property type="entry name" value="Carboxypeptidase regulatory domain-like"/>
    <property type="match status" value="1"/>
</dbReference>
<proteinExistence type="inferred from homology"/>
<dbReference type="InterPro" id="IPR011662">
    <property type="entry name" value="Secretin/TonB_short_N"/>
</dbReference>
<dbReference type="InterPro" id="IPR023997">
    <property type="entry name" value="TonB-dep_OMP_SusC/RagA_CS"/>
</dbReference>
<dbReference type="NCBIfam" id="TIGR04057">
    <property type="entry name" value="SusC_RagA_signa"/>
    <property type="match status" value="1"/>
</dbReference>
<dbReference type="NCBIfam" id="TIGR04056">
    <property type="entry name" value="OMP_RagA_SusC"/>
    <property type="match status" value="1"/>
</dbReference>
<evidence type="ECO:0000256" key="7">
    <source>
        <dbReference type="PROSITE-ProRule" id="PRU01360"/>
    </source>
</evidence>
<accession>A0A7X6BK31</accession>
<dbReference type="EMBL" id="JAATLI010000006">
    <property type="protein sequence ID" value="NJC18252.1"/>
    <property type="molecule type" value="Genomic_DNA"/>
</dbReference>
<dbReference type="InterPro" id="IPR008969">
    <property type="entry name" value="CarboxyPept-like_regulatory"/>
</dbReference>
<dbReference type="Gene3D" id="2.60.40.1120">
    <property type="entry name" value="Carboxypeptidase-like, regulatory domain"/>
    <property type="match status" value="1"/>
</dbReference>
<comment type="similarity">
    <text evidence="7">Belongs to the TonB-dependent receptor family.</text>
</comment>
<reference evidence="10 11" key="1">
    <citation type="submission" date="2020-03" db="EMBL/GenBank/DDBJ databases">
        <title>Genomic Encyclopedia of Type Strains, Phase IV (KMG-IV): sequencing the most valuable type-strain genomes for metagenomic binning, comparative biology and taxonomic classification.</title>
        <authorList>
            <person name="Goeker M."/>
        </authorList>
    </citation>
    <scope>NUCLEOTIDE SEQUENCE [LARGE SCALE GENOMIC DNA]</scope>
    <source>
        <strain evidence="10 11">DSM 105722</strain>
    </source>
</reference>
<dbReference type="InterPro" id="IPR039426">
    <property type="entry name" value="TonB-dep_rcpt-like"/>
</dbReference>
<dbReference type="AlphaFoldDB" id="A0A7X6BK31"/>
<dbReference type="Gene3D" id="2.40.170.20">
    <property type="entry name" value="TonB-dependent receptor, beta-barrel domain"/>
    <property type="match status" value="1"/>
</dbReference>
<sequence length="1139" mass="129300">MKKKRSQNYSYTCKKFIKLLRIMKLVIFFLCVSLTHLSAHVYAQQALVNLKLENTSLIQILQEVEKQLKQDFFFSKEEINVKQKLSINFSKATLDEVVRTIFGPNYKYRIIDNVIVISPVKESPEEIKKITIRGKVMDKDSIPIPGVTIKIKETNLGVATDKEGKFSLTFPEMKNPTLVFTFIGMQKQEIPIQTQTMFLNVIMQEETKALDDVVVTGYATIRKESFTGTSTKVSKADLLKVSPHNVMKALAAFDPSFKLIQNNVMGSDPNTMPEYYIRGRSGTSELKELDRLTSDDVSEFALKNNPSAPIFILDGFEVDMEKVYDMDVNRIESVTILKDAAATAVYGSRAANGVIVIETSAPVAGEIRISYSGTASLTAPDLGSYNLLNAREALEAEYYAGLFESDTKDDGNAGGLINYANLYNNIIRGVDTDWISKPLQNEFNHKHYLYIDGGSESLRWGLDLNYQRKGGVMKGSYRNVSGAGITVDYRYKNLQIKNQATFNLMSSKNSPYGTFSNYVQMKPYLTPRNPETGNYYKIFSIYRNIRSSVSMPVYVTNPLYEASIDSFDKSKYKEFIDNLSVSWYINNYLLLKGTFSASFKLQDEDMYVDPSSGTFSNSDIYEKGTYKDGEIRTSKWNLNALLSYNRQLGKHNLNFTLGVEASETKSNSTYAYYEGFVEGAVPSPSNALMIKDEPTFQDSNTRRFGTYLQFNYTYNNIYLFDVSGRYDGSSAFGANKKMGTFWSFGAGINFHNYAFMQGVDFLNQFKIKATYGQTGKANFSPYQARTTYNMLYDAPYKDMWGMTLKALGNEDLMWEKVRKLNLGTEISLFQNTLSLNVDYYHEKTMDQVENISIPSSSGFSTYKGNVGEVLNEGVDIKINARIYSAKNWDVYLFANVNHNRNVITKIGDALKNYNEQIDEFFSKYSSDNTNSIYSTPFTKYEVGNSLSAIYGMESYGIDPATGDELYIKRDGTVTYTWSSAEQQCLGDSDPKMSGTCGLNLRWKNLTLYSTFSYRWGGQAYNNTLVAVENVNLEKYSGDRRILTDRWKQAGDQATLKSIKDRTYVTRPTSRFVQDDNTLTFNSFSLGYDLNRQLVQRWGLSMVRLQFNMEDIATFSSIKQERGTSYPFARTFNFSLNITL</sequence>
<keyword evidence="3 7" id="KW-1134">Transmembrane beta strand</keyword>
<dbReference type="RefSeq" id="WP_229782403.1">
    <property type="nucleotide sequence ID" value="NZ_BMPA01000005.1"/>
</dbReference>
<feature type="domain" description="TonB-dependent receptor plug" evidence="9">
    <location>
        <begin position="223"/>
        <end position="354"/>
    </location>
</feature>
<keyword evidence="4 7" id="KW-0812">Transmembrane</keyword>
<gene>
    <name evidence="10" type="ORF">GGR15_001871</name>
</gene>
<name>A0A7X6BK31_9BACT</name>
<dbReference type="Pfam" id="PF07715">
    <property type="entry name" value="Plug"/>
    <property type="match status" value="1"/>
</dbReference>
<dbReference type="GO" id="GO:0009279">
    <property type="term" value="C:cell outer membrane"/>
    <property type="evidence" value="ECO:0007669"/>
    <property type="project" value="UniProtKB-SubCell"/>
</dbReference>
<keyword evidence="2 7" id="KW-0813">Transport</keyword>
<keyword evidence="5 7" id="KW-0472">Membrane</keyword>
<comment type="subcellular location">
    <subcellularLocation>
        <location evidence="1 7">Cell outer membrane</location>
        <topology evidence="1 7">Multi-pass membrane protein</topology>
    </subcellularLocation>
</comment>
<evidence type="ECO:0000313" key="10">
    <source>
        <dbReference type="EMBL" id="NJC18252.1"/>
    </source>
</evidence>
<evidence type="ECO:0000259" key="8">
    <source>
        <dbReference type="Pfam" id="PF07660"/>
    </source>
</evidence>
<feature type="domain" description="Secretin/TonB short N-terminal" evidence="8">
    <location>
        <begin position="71"/>
        <end position="119"/>
    </location>
</feature>
<dbReference type="Proteomes" id="UP000576368">
    <property type="component" value="Unassembled WGS sequence"/>
</dbReference>
<evidence type="ECO:0000256" key="5">
    <source>
        <dbReference type="ARBA" id="ARBA00023136"/>
    </source>
</evidence>
<evidence type="ECO:0000313" key="11">
    <source>
        <dbReference type="Proteomes" id="UP000576368"/>
    </source>
</evidence>
<dbReference type="Gene3D" id="2.170.130.10">
    <property type="entry name" value="TonB-dependent receptor, plug domain"/>
    <property type="match status" value="1"/>
</dbReference>
<keyword evidence="6 7" id="KW-0998">Cell outer membrane</keyword>
<organism evidence="10 11">
    <name type="scientific">Butyricimonas paravirosa</name>
    <dbReference type="NCBI Taxonomy" id="1472417"/>
    <lineage>
        <taxon>Bacteria</taxon>
        <taxon>Pseudomonadati</taxon>
        <taxon>Bacteroidota</taxon>
        <taxon>Bacteroidia</taxon>
        <taxon>Bacteroidales</taxon>
        <taxon>Odoribacteraceae</taxon>
        <taxon>Butyricimonas</taxon>
    </lineage>
</organism>
<dbReference type="Pfam" id="PF13715">
    <property type="entry name" value="CarbopepD_reg_2"/>
    <property type="match status" value="1"/>
</dbReference>
<dbReference type="Pfam" id="PF07660">
    <property type="entry name" value="STN"/>
    <property type="match status" value="1"/>
</dbReference>